<dbReference type="CDD" id="cd00037">
    <property type="entry name" value="CLECT"/>
    <property type="match status" value="1"/>
</dbReference>
<feature type="domain" description="C-type lectin" evidence="2">
    <location>
        <begin position="110"/>
        <end position="233"/>
    </location>
</feature>
<gene>
    <name evidence="3" type="ORF">MCOR_7251</name>
</gene>
<dbReference type="Proteomes" id="UP000507470">
    <property type="component" value="Unassembled WGS sequence"/>
</dbReference>
<dbReference type="SMART" id="SM00034">
    <property type="entry name" value="CLECT"/>
    <property type="match status" value="1"/>
</dbReference>
<reference evidence="3 4" key="1">
    <citation type="submission" date="2020-06" db="EMBL/GenBank/DDBJ databases">
        <authorList>
            <person name="Li R."/>
            <person name="Bekaert M."/>
        </authorList>
    </citation>
    <scope>NUCLEOTIDE SEQUENCE [LARGE SCALE GENOMIC DNA]</scope>
    <source>
        <strain evidence="4">wild</strain>
    </source>
</reference>
<keyword evidence="4" id="KW-1185">Reference proteome</keyword>
<dbReference type="InterPro" id="IPR016187">
    <property type="entry name" value="CTDL_fold"/>
</dbReference>
<dbReference type="InterPro" id="IPR018378">
    <property type="entry name" value="C-type_lectin_CS"/>
</dbReference>
<dbReference type="InterPro" id="IPR001304">
    <property type="entry name" value="C-type_lectin-like"/>
</dbReference>
<dbReference type="OrthoDB" id="6054353at2759"/>
<dbReference type="SUPFAM" id="SSF56436">
    <property type="entry name" value="C-type lectin-like"/>
    <property type="match status" value="1"/>
</dbReference>
<dbReference type="InterPro" id="IPR050111">
    <property type="entry name" value="C-type_lectin/snaclec_domain"/>
</dbReference>
<dbReference type="PROSITE" id="PS00615">
    <property type="entry name" value="C_TYPE_LECTIN_1"/>
    <property type="match status" value="1"/>
</dbReference>
<evidence type="ECO:0000256" key="1">
    <source>
        <dbReference type="ARBA" id="ARBA00023157"/>
    </source>
</evidence>
<evidence type="ECO:0000259" key="2">
    <source>
        <dbReference type="PROSITE" id="PS50041"/>
    </source>
</evidence>
<protein>
    <recommendedName>
        <fullName evidence="2">C-type lectin domain-containing protein</fullName>
    </recommendedName>
</protein>
<dbReference type="InterPro" id="IPR016186">
    <property type="entry name" value="C-type_lectin-like/link_sf"/>
</dbReference>
<dbReference type="Gene3D" id="3.10.100.10">
    <property type="entry name" value="Mannose-Binding Protein A, subunit A"/>
    <property type="match status" value="1"/>
</dbReference>
<organism evidence="3 4">
    <name type="scientific">Mytilus coruscus</name>
    <name type="common">Sea mussel</name>
    <dbReference type="NCBI Taxonomy" id="42192"/>
    <lineage>
        <taxon>Eukaryota</taxon>
        <taxon>Metazoa</taxon>
        <taxon>Spiralia</taxon>
        <taxon>Lophotrochozoa</taxon>
        <taxon>Mollusca</taxon>
        <taxon>Bivalvia</taxon>
        <taxon>Autobranchia</taxon>
        <taxon>Pteriomorphia</taxon>
        <taxon>Mytilida</taxon>
        <taxon>Mytiloidea</taxon>
        <taxon>Mytilidae</taxon>
        <taxon>Mytilinae</taxon>
        <taxon>Mytilus</taxon>
    </lineage>
</organism>
<evidence type="ECO:0000313" key="4">
    <source>
        <dbReference type="Proteomes" id="UP000507470"/>
    </source>
</evidence>
<sequence>MLLILFSGKAEKFMVNIPELDVSPVQGSIGKSTTALGLIECTFMCDSEEFCDAIYYNQSSSRCTTVHNQTDNYSIQTELSGIYYKTKEVKTCLYEGYEYAWELDVCLKFYITTTERLSWSYSRTRCQNEAGDLVVVDSEFKDKLFLLYLNHIHDMTSVQRWWIGGSDVLNEGQFEWISGQNITYTNWDPGQPDNASNDGTTNADCIQYFFRTIEQSFAWLDLRCDSNISSICESRAFI</sequence>
<dbReference type="Pfam" id="PF00059">
    <property type="entry name" value="Lectin_C"/>
    <property type="match status" value="1"/>
</dbReference>
<keyword evidence="1" id="KW-1015">Disulfide bond</keyword>
<dbReference type="AlphaFoldDB" id="A0A6J8AGL3"/>
<accession>A0A6J8AGL3</accession>
<evidence type="ECO:0000313" key="3">
    <source>
        <dbReference type="EMBL" id="CAC5367287.1"/>
    </source>
</evidence>
<proteinExistence type="predicted"/>
<name>A0A6J8AGL3_MYTCO</name>
<dbReference type="PROSITE" id="PS50041">
    <property type="entry name" value="C_TYPE_LECTIN_2"/>
    <property type="match status" value="1"/>
</dbReference>
<dbReference type="PANTHER" id="PTHR22803">
    <property type="entry name" value="MANNOSE, PHOSPHOLIPASE, LECTIN RECEPTOR RELATED"/>
    <property type="match status" value="1"/>
</dbReference>
<dbReference type="EMBL" id="CACVKT020001358">
    <property type="protein sequence ID" value="CAC5367287.1"/>
    <property type="molecule type" value="Genomic_DNA"/>
</dbReference>